<keyword evidence="6" id="KW-1185">Reference proteome</keyword>
<dbReference type="EMBL" id="QVQZ01000001">
    <property type="protein sequence ID" value="RFU54175.1"/>
    <property type="molecule type" value="Genomic_DNA"/>
</dbReference>
<reference evidence="1" key="4">
    <citation type="journal article" date="2019" name="Int. J. Syst. Evol. Microbiol.">
        <title>Streptococcus chenjunshii sp. nov. isolated from feces of Tibetan antelopes.</title>
        <authorList>
            <person name="Tian Z."/>
            <person name="Lu S."/>
            <person name="Jin D."/>
            <person name="Yang J."/>
            <person name="Pu J."/>
            <person name="Lai X.H."/>
            <person name="Bai X.N."/>
            <person name="Wu X.M."/>
            <person name="Li J."/>
            <person name="Wang S."/>
            <person name="Xu J."/>
        </authorList>
    </citation>
    <scope>NUCLEOTIDE SEQUENCE</scope>
    <source>
        <strain evidence="1">Z15</strain>
    </source>
</reference>
<evidence type="ECO:0000313" key="2">
    <source>
        <dbReference type="EMBL" id="RFU51983.1"/>
    </source>
</evidence>
<dbReference type="Proteomes" id="UP000264056">
    <property type="component" value="Unassembled WGS sequence"/>
</dbReference>
<reference evidence="4" key="3">
    <citation type="submission" date="2018-08" db="EMBL/GenBank/DDBJ databases">
        <title>Streptococcus chenjunshii sp. nov., isolated from stools sample of the Tibetan antelope in the Qinghai-Tibet plateau, China.</title>
        <authorList>
            <person name="Tian Z."/>
        </authorList>
    </citation>
    <scope>NUCLEOTIDE SEQUENCE [LARGE SCALE GENOMIC DNA]</scope>
    <source>
        <strain evidence="4">Z15</strain>
    </source>
</reference>
<dbReference type="Proteomes" id="UP000262901">
    <property type="component" value="Unassembled WGS sequence"/>
</dbReference>
<evidence type="ECO:0000313" key="3">
    <source>
        <dbReference type="EMBL" id="RFU54175.1"/>
    </source>
</evidence>
<organism evidence="3 5">
    <name type="scientific">Streptococcus chenjunshii</name>
    <dbReference type="NCBI Taxonomy" id="2173853"/>
    <lineage>
        <taxon>Bacteria</taxon>
        <taxon>Bacillati</taxon>
        <taxon>Bacillota</taxon>
        <taxon>Bacilli</taxon>
        <taxon>Lactobacillales</taxon>
        <taxon>Streptococcaceae</taxon>
        <taxon>Streptococcus</taxon>
    </lineage>
</organism>
<dbReference type="EMBL" id="CP031733">
    <property type="protein sequence ID" value="AXQ78555.1"/>
    <property type="molecule type" value="Genomic_DNA"/>
</dbReference>
<dbReference type="RefSeq" id="WP_116877271.1">
    <property type="nucleotide sequence ID" value="NZ_CP031733.1"/>
</dbReference>
<proteinExistence type="predicted"/>
<dbReference type="Proteomes" id="UP000246115">
    <property type="component" value="Chromosome"/>
</dbReference>
<dbReference type="OrthoDB" id="2219962at2"/>
<name>A0A372KPG2_9STRE</name>
<evidence type="ECO:0000313" key="5">
    <source>
        <dbReference type="Proteomes" id="UP000262901"/>
    </source>
</evidence>
<dbReference type="EMBL" id="QVQY01000001">
    <property type="protein sequence ID" value="RFU51983.1"/>
    <property type="molecule type" value="Genomic_DNA"/>
</dbReference>
<evidence type="ECO:0000313" key="4">
    <source>
        <dbReference type="Proteomes" id="UP000246115"/>
    </source>
</evidence>
<dbReference type="AlphaFoldDB" id="A0A372KPG2"/>
<protein>
    <submittedName>
        <fullName evidence="3">Uncharacterized protein</fullName>
    </submittedName>
</protein>
<sequence>MTENFKIVRGYYLTGVGQEPSAYYFKITDQFPEFETLKAGDVALTFYQNLEAISSIPALIRVDGVIEAEKQVLEFLQSEKKDHFPMLPLVSVYEEFDTLRFSLVMTSFEKLKSEMKRLAKVSYVQGDLFEFLGGEG</sequence>
<evidence type="ECO:0000313" key="1">
    <source>
        <dbReference type="EMBL" id="AXQ78555.1"/>
    </source>
</evidence>
<gene>
    <name evidence="1" type="ORF">DDV21_005400</name>
    <name evidence="2" type="ORF">DDV22_00645</name>
    <name evidence="3" type="ORF">DDV23_01200</name>
</gene>
<reference evidence="2 6" key="1">
    <citation type="submission" date="2018-08" db="EMBL/GenBank/DDBJ databases">
        <title>Draft genome of Streptococcus sp .nov. Z2.</title>
        <authorList>
            <person name="Tian Z."/>
        </authorList>
    </citation>
    <scope>NUCLEOTIDE SEQUENCE [LARGE SCALE GENOMIC DNA]</scope>
    <source>
        <strain evidence="2 6">Z2</strain>
    </source>
</reference>
<reference evidence="3 5" key="2">
    <citation type="submission" date="2018-08" db="EMBL/GenBank/DDBJ databases">
        <title>Draft genome of Streptococcus sp. nov. Z1.</title>
        <authorList>
            <person name="Tian Z."/>
        </authorList>
    </citation>
    <scope>NUCLEOTIDE SEQUENCE [LARGE SCALE GENOMIC DNA]</scope>
    <source>
        <strain evidence="3">Z1</strain>
        <strain evidence="5">Z1(2018)</strain>
    </source>
</reference>
<dbReference type="KEGG" id="schj:DDV21_005400"/>
<accession>A0A346NC10</accession>
<accession>A0A372KPG2</accession>
<evidence type="ECO:0000313" key="6">
    <source>
        <dbReference type="Proteomes" id="UP000264056"/>
    </source>
</evidence>